<evidence type="ECO:0000313" key="11">
    <source>
        <dbReference type="EMBL" id="SHE32130.1"/>
    </source>
</evidence>
<evidence type="ECO:0000256" key="8">
    <source>
        <dbReference type="SAM" id="Phobius"/>
    </source>
</evidence>
<dbReference type="PANTHER" id="PTHR30221">
    <property type="entry name" value="SMALL-CONDUCTANCE MECHANOSENSITIVE CHANNEL"/>
    <property type="match status" value="1"/>
</dbReference>
<dbReference type="SUPFAM" id="SSF82689">
    <property type="entry name" value="Mechanosensitive channel protein MscS (YggB), C-terminal domain"/>
    <property type="match status" value="1"/>
</dbReference>
<dbReference type="InterPro" id="IPR045275">
    <property type="entry name" value="MscS_archaea/bacteria_type"/>
</dbReference>
<comment type="similarity">
    <text evidence="2">Belongs to the MscS (TC 1.A.23) family.</text>
</comment>
<gene>
    <name evidence="11" type="ORF">SAMN05444405_101113</name>
</gene>
<keyword evidence="6 8" id="KW-0472">Membrane</keyword>
<dbReference type="Pfam" id="PF21082">
    <property type="entry name" value="MS_channel_3rd"/>
    <property type="match status" value="1"/>
</dbReference>
<evidence type="ECO:0000256" key="4">
    <source>
        <dbReference type="ARBA" id="ARBA00022692"/>
    </source>
</evidence>
<evidence type="ECO:0000313" key="12">
    <source>
        <dbReference type="Proteomes" id="UP000184509"/>
    </source>
</evidence>
<dbReference type="InterPro" id="IPR049278">
    <property type="entry name" value="MS_channel_C"/>
</dbReference>
<dbReference type="Gene3D" id="3.30.70.100">
    <property type="match status" value="1"/>
</dbReference>
<dbReference type="GO" id="GO:0005886">
    <property type="term" value="C:plasma membrane"/>
    <property type="evidence" value="ECO:0007669"/>
    <property type="project" value="UniProtKB-SubCell"/>
</dbReference>
<dbReference type="GO" id="GO:0008381">
    <property type="term" value="F:mechanosensitive monoatomic ion channel activity"/>
    <property type="evidence" value="ECO:0007669"/>
    <property type="project" value="InterPro"/>
</dbReference>
<organism evidence="11 12">
    <name type="scientific">Bacteroides luti</name>
    <dbReference type="NCBI Taxonomy" id="1297750"/>
    <lineage>
        <taxon>Bacteria</taxon>
        <taxon>Pseudomonadati</taxon>
        <taxon>Bacteroidota</taxon>
        <taxon>Bacteroidia</taxon>
        <taxon>Bacteroidales</taxon>
        <taxon>Bacteroidaceae</taxon>
        <taxon>Bacteroides</taxon>
    </lineage>
</organism>
<dbReference type="OrthoDB" id="9809206at2"/>
<dbReference type="InterPro" id="IPR010920">
    <property type="entry name" value="LSM_dom_sf"/>
</dbReference>
<evidence type="ECO:0000256" key="7">
    <source>
        <dbReference type="SAM" id="Coils"/>
    </source>
</evidence>
<evidence type="ECO:0000259" key="10">
    <source>
        <dbReference type="Pfam" id="PF21082"/>
    </source>
</evidence>
<feature type="transmembrane region" description="Helical" evidence="8">
    <location>
        <begin position="418"/>
        <end position="444"/>
    </location>
</feature>
<feature type="transmembrane region" description="Helical" evidence="8">
    <location>
        <begin position="293"/>
        <end position="313"/>
    </location>
</feature>
<dbReference type="InterPro" id="IPR006685">
    <property type="entry name" value="MscS_channel_2nd"/>
</dbReference>
<dbReference type="SUPFAM" id="SSF50182">
    <property type="entry name" value="Sm-like ribonucleoproteins"/>
    <property type="match status" value="1"/>
</dbReference>
<dbReference type="PANTHER" id="PTHR30221:SF18">
    <property type="entry name" value="SLL0590 PROTEIN"/>
    <property type="match status" value="1"/>
</dbReference>
<dbReference type="Pfam" id="PF00924">
    <property type="entry name" value="MS_channel_2nd"/>
    <property type="match status" value="1"/>
</dbReference>
<name>A0A1M4SIU6_9BACE</name>
<accession>A0A1M4SIU6</accession>
<feature type="coiled-coil region" evidence="7">
    <location>
        <begin position="75"/>
        <end position="106"/>
    </location>
</feature>
<dbReference type="EMBL" id="FQTV01000001">
    <property type="protein sequence ID" value="SHE32130.1"/>
    <property type="molecule type" value="Genomic_DNA"/>
</dbReference>
<evidence type="ECO:0000256" key="2">
    <source>
        <dbReference type="ARBA" id="ARBA00008017"/>
    </source>
</evidence>
<feature type="domain" description="Mechanosensitive ion channel MscS" evidence="9">
    <location>
        <begin position="431"/>
        <end position="497"/>
    </location>
</feature>
<keyword evidence="3" id="KW-1003">Cell membrane</keyword>
<dbReference type="Proteomes" id="UP000184509">
    <property type="component" value="Unassembled WGS sequence"/>
</dbReference>
<proteinExistence type="inferred from homology"/>
<feature type="transmembrane region" description="Helical" evidence="8">
    <location>
        <begin position="388"/>
        <end position="406"/>
    </location>
</feature>
<dbReference type="Gene3D" id="2.30.30.60">
    <property type="match status" value="1"/>
</dbReference>
<evidence type="ECO:0000256" key="6">
    <source>
        <dbReference type="ARBA" id="ARBA00023136"/>
    </source>
</evidence>
<dbReference type="RefSeq" id="WP_073398574.1">
    <property type="nucleotide sequence ID" value="NZ_FQTV01000001.1"/>
</dbReference>
<dbReference type="AlphaFoldDB" id="A0A1M4SIU6"/>
<protein>
    <submittedName>
        <fullName evidence="11">Mechanosensitive ion channel</fullName>
    </submittedName>
</protein>
<dbReference type="STRING" id="1297750.SAMN05444405_101113"/>
<keyword evidence="4 8" id="KW-0812">Transmembrane</keyword>
<feature type="transmembrane region" description="Helical" evidence="8">
    <location>
        <begin position="228"/>
        <end position="249"/>
    </location>
</feature>
<keyword evidence="5 8" id="KW-1133">Transmembrane helix</keyword>
<dbReference type="Gene3D" id="1.10.287.1260">
    <property type="match status" value="1"/>
</dbReference>
<keyword evidence="7" id="KW-0175">Coiled coil</keyword>
<evidence type="ECO:0000256" key="3">
    <source>
        <dbReference type="ARBA" id="ARBA00022475"/>
    </source>
</evidence>
<dbReference type="InterPro" id="IPR011066">
    <property type="entry name" value="MscS_channel_C_sf"/>
</dbReference>
<sequence length="627" mass="71855">MNKIIENIKIVLVCSFFICTSSILRAQDNIVMQKEDSSNTAILHDYQNKLAKIEQQRILDSVQRKDLEAQLKSLKTMDNLKKEELQKQLQALNNREKDRLAQKKAQIDLMKHTAKGYPVMGFFKDTLFIIYSKIGSFTAAERAKAVSNRIYGLSDIFNFMPDSLKLIDAETSVDLFYGDKIIMSVTENDAIWNNSTKQLLANKYKEIIGNAVMHHNDEVSFPVLAKNIGLAILVFLIMGGGLLYSGKLFKWTFIQIIKQKGKIVSGIKIKNYTLLDADRQVRILVSINNIFKWFIYLLIIYIALTILFSIFPWTENLANILFFYIVNPIKKIATGFWNYLPNLITVIVIVVVFHYILKGFHFLKTEIEKENLRLPSFYPEWANPTYQIIRILIYAFMLVAIFPYLPGSDSHIFQGVSVFLGFLFTFGSSGSISNIVAGFVITYMRLFTIGDRVKIGEIVGDVIEKSLLVTRIRTIKNEIISIPNSIVMASHTINYNRDAVNNGLIIYTTVTIGYDVPWKDVHQALIDASLRTEFVLHDPKPFVLQTSLDDFYVSYEINAYINEPNKQAVIYSDLRQNIQDVFNERGIEIMSPHYRALRDGNQSSIPAEHLPEDYKTPTFNINMRKGN</sequence>
<evidence type="ECO:0000256" key="5">
    <source>
        <dbReference type="ARBA" id="ARBA00022989"/>
    </source>
</evidence>
<feature type="domain" description="Mechanosensitive ion channel MscS C-terminal" evidence="10">
    <location>
        <begin position="508"/>
        <end position="589"/>
    </location>
</feature>
<feature type="transmembrane region" description="Helical" evidence="8">
    <location>
        <begin position="336"/>
        <end position="357"/>
    </location>
</feature>
<evidence type="ECO:0000256" key="1">
    <source>
        <dbReference type="ARBA" id="ARBA00004651"/>
    </source>
</evidence>
<evidence type="ECO:0000259" key="9">
    <source>
        <dbReference type="Pfam" id="PF00924"/>
    </source>
</evidence>
<reference evidence="11 12" key="1">
    <citation type="submission" date="2016-11" db="EMBL/GenBank/DDBJ databases">
        <authorList>
            <person name="Jaros S."/>
            <person name="Januszkiewicz K."/>
            <person name="Wedrychowicz H."/>
        </authorList>
    </citation>
    <scope>NUCLEOTIDE SEQUENCE [LARGE SCALE GENOMIC DNA]</scope>
    <source>
        <strain evidence="11 12">DSM 26991</strain>
    </source>
</reference>
<keyword evidence="12" id="KW-1185">Reference proteome</keyword>
<comment type="subcellular location">
    <subcellularLocation>
        <location evidence="1">Cell membrane</location>
        <topology evidence="1">Multi-pass membrane protein</topology>
    </subcellularLocation>
</comment>
<dbReference type="InterPro" id="IPR023408">
    <property type="entry name" value="MscS_beta-dom_sf"/>
</dbReference>